<dbReference type="InterPro" id="IPR007499">
    <property type="entry name" value="ERF_bacteria_virus"/>
</dbReference>
<dbReference type="AlphaFoldDB" id="A0A2R4T1J4"/>
<dbReference type="KEGG" id="slk:SLUN_12945"/>
<dbReference type="GeneID" id="55656169"/>
<dbReference type="Pfam" id="PF04404">
    <property type="entry name" value="ERF"/>
    <property type="match status" value="1"/>
</dbReference>
<evidence type="ECO:0000313" key="3">
    <source>
        <dbReference type="Proteomes" id="UP000244201"/>
    </source>
</evidence>
<evidence type="ECO:0000256" key="1">
    <source>
        <dbReference type="SAM" id="MobiDB-lite"/>
    </source>
</evidence>
<reference evidence="2 3" key="1">
    <citation type="submission" date="2018-01" db="EMBL/GenBank/DDBJ databases">
        <title>Complete genome sequence of Streptomyces lunaelactis MM109T, a Ferroverdin A producer isolated from cave moonmilk deposits.</title>
        <authorList>
            <person name="Naome A."/>
            <person name="Martinet L."/>
            <person name="Maciejewska M."/>
            <person name="Anderssen S."/>
            <person name="Adam D."/>
            <person name="Tenconi E."/>
            <person name="Deflandre B."/>
            <person name="Arguelles-Arias A."/>
            <person name="Calusinska M."/>
            <person name="Copieters W."/>
            <person name="Karim L."/>
            <person name="Hanikenne M."/>
            <person name="Baurain D."/>
            <person name="van Wezel G."/>
            <person name="Smargiasso N."/>
            <person name="de Pauw E."/>
            <person name="Delfosse P."/>
            <person name="Rigali S."/>
        </authorList>
    </citation>
    <scope>NUCLEOTIDE SEQUENCE [LARGE SCALE GENOMIC DNA]</scope>
    <source>
        <strain evidence="2 3">MM109</strain>
    </source>
</reference>
<sequence>MSNTDLRVHTALANVMRDVVPVSKDRVNSSQRYSFRGIDDLMSAVAGPMRAHGVFILPEVIEKTAERHGEKMTTVRITMRYRVYGPAGDCLEATVPGEASDFADKATNKAMSAALKYFLLQVLMIPVDGRSIDDGDRDHPEPPAATQAAPERQQRTSAQPELAPDPGKLVEAAHNAMRAAREATDTEVLRGLWREADSAGLMGVPVQVPNAGEMPLQSVLIYHGARLAETKAVAV</sequence>
<dbReference type="Proteomes" id="UP000244201">
    <property type="component" value="Chromosome"/>
</dbReference>
<feature type="region of interest" description="Disordered" evidence="1">
    <location>
        <begin position="131"/>
        <end position="166"/>
    </location>
</feature>
<gene>
    <name evidence="2" type="ORF">SLUN_12945</name>
</gene>
<keyword evidence="3" id="KW-1185">Reference proteome</keyword>
<evidence type="ECO:0008006" key="4">
    <source>
        <dbReference type="Google" id="ProtNLM"/>
    </source>
</evidence>
<name>A0A2R4T1J4_9ACTN</name>
<protein>
    <recommendedName>
        <fullName evidence="4">Single-stranded DNA-binding protein</fullName>
    </recommendedName>
</protein>
<dbReference type="EMBL" id="CP026304">
    <property type="protein sequence ID" value="AVZ72964.1"/>
    <property type="molecule type" value="Genomic_DNA"/>
</dbReference>
<dbReference type="RefSeq" id="WP_108148642.1">
    <property type="nucleotide sequence ID" value="NZ_CP026304.1"/>
</dbReference>
<accession>A0A2R4T1J4</accession>
<feature type="compositionally biased region" description="Basic and acidic residues" evidence="1">
    <location>
        <begin position="131"/>
        <end position="141"/>
    </location>
</feature>
<evidence type="ECO:0000313" key="2">
    <source>
        <dbReference type="EMBL" id="AVZ72964.1"/>
    </source>
</evidence>
<proteinExistence type="predicted"/>
<dbReference type="OrthoDB" id="3525196at2"/>
<organism evidence="2 3">
    <name type="scientific">Streptomyces lunaelactis</name>
    <dbReference type="NCBI Taxonomy" id="1535768"/>
    <lineage>
        <taxon>Bacteria</taxon>
        <taxon>Bacillati</taxon>
        <taxon>Actinomycetota</taxon>
        <taxon>Actinomycetes</taxon>
        <taxon>Kitasatosporales</taxon>
        <taxon>Streptomycetaceae</taxon>
        <taxon>Streptomyces</taxon>
    </lineage>
</organism>